<evidence type="ECO:0000256" key="1">
    <source>
        <dbReference type="SAM" id="Phobius"/>
    </source>
</evidence>
<proteinExistence type="predicted"/>
<dbReference type="Pfam" id="PF18902">
    <property type="entry name" value="DUF5658"/>
    <property type="match status" value="1"/>
</dbReference>
<dbReference type="AlphaFoldDB" id="L0DMU4"/>
<evidence type="ECO:0000313" key="4">
    <source>
        <dbReference type="Proteomes" id="UP000010798"/>
    </source>
</evidence>
<name>L0DMU4_SINAD</name>
<gene>
    <name evidence="3" type="ordered locus">Sinac_6496</name>
</gene>
<keyword evidence="1" id="KW-1133">Transmembrane helix</keyword>
<dbReference type="Proteomes" id="UP000010798">
    <property type="component" value="Chromosome"/>
</dbReference>
<protein>
    <recommendedName>
        <fullName evidence="2">DUF5658 domain-containing protein</fullName>
    </recommendedName>
</protein>
<dbReference type="STRING" id="886293.Sinac_6496"/>
<feature type="transmembrane region" description="Helical" evidence="1">
    <location>
        <begin position="51"/>
        <end position="71"/>
    </location>
</feature>
<organism evidence="3 4">
    <name type="scientific">Singulisphaera acidiphila (strain ATCC BAA-1392 / DSM 18658 / VKM B-2454 / MOB10)</name>
    <dbReference type="NCBI Taxonomy" id="886293"/>
    <lineage>
        <taxon>Bacteria</taxon>
        <taxon>Pseudomonadati</taxon>
        <taxon>Planctomycetota</taxon>
        <taxon>Planctomycetia</taxon>
        <taxon>Isosphaerales</taxon>
        <taxon>Isosphaeraceae</taxon>
        <taxon>Singulisphaera</taxon>
    </lineage>
</organism>
<reference evidence="3 4" key="1">
    <citation type="submission" date="2012-02" db="EMBL/GenBank/DDBJ databases">
        <title>Complete sequence of chromosome of Singulisphaera acidiphila DSM 18658.</title>
        <authorList>
            <consortium name="US DOE Joint Genome Institute (JGI-PGF)"/>
            <person name="Lucas S."/>
            <person name="Copeland A."/>
            <person name="Lapidus A."/>
            <person name="Glavina del Rio T."/>
            <person name="Dalin E."/>
            <person name="Tice H."/>
            <person name="Bruce D."/>
            <person name="Goodwin L."/>
            <person name="Pitluck S."/>
            <person name="Peters L."/>
            <person name="Ovchinnikova G."/>
            <person name="Chertkov O."/>
            <person name="Kyrpides N."/>
            <person name="Mavromatis K."/>
            <person name="Ivanova N."/>
            <person name="Brettin T."/>
            <person name="Detter J.C."/>
            <person name="Han C."/>
            <person name="Larimer F."/>
            <person name="Land M."/>
            <person name="Hauser L."/>
            <person name="Markowitz V."/>
            <person name="Cheng J.-F."/>
            <person name="Hugenholtz P."/>
            <person name="Woyke T."/>
            <person name="Wu D."/>
            <person name="Tindall B."/>
            <person name="Pomrenke H."/>
            <person name="Brambilla E."/>
            <person name="Klenk H.-P."/>
            <person name="Eisen J.A."/>
        </authorList>
    </citation>
    <scope>NUCLEOTIDE SEQUENCE [LARGE SCALE GENOMIC DNA]</scope>
    <source>
        <strain evidence="4">ATCC BAA-1392 / DSM 18658 / VKM B-2454 / MOB10</strain>
    </source>
</reference>
<keyword evidence="1" id="KW-0472">Membrane</keyword>
<evidence type="ECO:0000259" key="2">
    <source>
        <dbReference type="Pfam" id="PF18902"/>
    </source>
</evidence>
<feature type="domain" description="DUF5658" evidence="2">
    <location>
        <begin position="54"/>
        <end position="145"/>
    </location>
</feature>
<feature type="transmembrane region" description="Helical" evidence="1">
    <location>
        <begin position="123"/>
        <end position="144"/>
    </location>
</feature>
<evidence type="ECO:0000313" key="3">
    <source>
        <dbReference type="EMBL" id="AGA30572.1"/>
    </source>
</evidence>
<dbReference type="RefSeq" id="WP_015249655.1">
    <property type="nucleotide sequence ID" value="NC_019892.1"/>
</dbReference>
<keyword evidence="1" id="KW-0812">Transmembrane</keyword>
<dbReference type="KEGG" id="saci:Sinac_6496"/>
<feature type="transmembrane region" description="Helical" evidence="1">
    <location>
        <begin position="91"/>
        <end position="111"/>
    </location>
</feature>
<dbReference type="OrthoDB" id="290368at2"/>
<keyword evidence="4" id="KW-1185">Reference proteome</keyword>
<dbReference type="HOGENOM" id="CLU_1467275_0_0_0"/>
<accession>L0DMU4</accession>
<dbReference type="InterPro" id="IPR043717">
    <property type="entry name" value="DUF5658"/>
</dbReference>
<sequence>MSRRIAARRQRPTRWWDIFNRAGRRSHLRRSSDLEAERCPIVDRHDATTGVLVVLVLLFTLADGVLTLLLLDHSCEEANPFMAYLVERGPLWFLGGKYLLTAIGLATFMVLKYYRLFGTRLRLGHCIPILAVMYVVLLVYQLSIFRMVALSHPLTVPGAGRVEPHPDGRALLTNPHRMSEEVIE</sequence>
<dbReference type="EMBL" id="CP003364">
    <property type="protein sequence ID" value="AGA30572.1"/>
    <property type="molecule type" value="Genomic_DNA"/>
</dbReference>